<dbReference type="EMBL" id="BMYX01000033">
    <property type="protein sequence ID" value="GGY29843.1"/>
    <property type="molecule type" value="Genomic_DNA"/>
</dbReference>
<sequence>MRFTPLCLALVFALGALPAAQAADSVPSTATIPAGATRIVSIEGITEYRLPNGLKVLLAPDASKPATTVNITYLVGSRMENYGETGMAHLLEHLLFKGTPAMPGKTLVEELSRRGMSFNGATSFDRTNYYETFAADDANLDWALRMEADRMVNSFIARKDLDTEFSVVRNEMEANENNPMTILTQKMASSAYQWHNYGKSPIGARSDVENVDIRRLQGFYHKYYQPDNAVLTVTGKFDEQKTLSAIVRYFGAIQPLLRLIEPSYTREPVQDGPRQVILERVGDTPIVAAMYHIAPGAHADAGYLGLLAQILGDEPNGRLYKALVEGKKAAAAGANLLNLKDPGSVYFLAVLNKQQSLPAARAALLATLEQIGKRPITEGELGRAKLAILNSYDKIMTDPTRFGIALSESIAKGDWRLFFWQRDVIEKATLADVNRVARQYLKESNRTLGEFQPTAKPDRADIPDTPDVTKSLENYKGRAPEASGEAFDASSANIEARTRRLTLANGMQLALLPKSTRGKTVRGDLVLHMGDEKSLFGRSQIAGVTAAMLLRGTESMTRSQIDDRLQALKASLSVGGGASAVNVHFETRREHLPELLTLINDILRRPTFPAAELSSLVTESLTGIDAARTEPQSLASQAMARHGNPYPRGDVRYAPTFDESAAELKSVKTGDLKAFHQRFYGTQNAQLSLVGDFDATAVEKQLRSLFGTWKAPASFTRIVQPFVPEKPDTLTLATPDKANAVWLASLAFPLRDSAADFPALLLATEILGGGSLKNRLIDRLRQKEGISYGAGASVSAASLDDNGGIEFYAIYAPQNRARLEAAVKEELERFVRDGVTDEELAAAKSSILKSRALARAQDGALASLLVSQLYLKRTMAFSEQREAQISAATRNEVNAAIRKYLVPASLVNIYAGDFAKASPAK</sequence>
<keyword evidence="4" id="KW-0732">Signal</keyword>
<comment type="similarity">
    <text evidence="2 3">Belongs to the peptidase M16 family.</text>
</comment>
<dbReference type="PANTHER" id="PTHR11851:SF49">
    <property type="entry name" value="MITOCHONDRIAL-PROCESSING PEPTIDASE SUBUNIT ALPHA"/>
    <property type="match status" value="1"/>
</dbReference>
<dbReference type="Proteomes" id="UP000645257">
    <property type="component" value="Unassembled WGS sequence"/>
</dbReference>
<comment type="caution">
    <text evidence="7">The sequence shown here is derived from an EMBL/GenBank/DDBJ whole genome shotgun (WGS) entry which is preliminary data.</text>
</comment>
<dbReference type="Pfam" id="PF00675">
    <property type="entry name" value="Peptidase_M16"/>
    <property type="match status" value="1"/>
</dbReference>
<feature type="domain" description="Peptidase M16 C-terminal" evidence="6">
    <location>
        <begin position="670"/>
        <end position="846"/>
    </location>
</feature>
<dbReference type="GO" id="GO:0004222">
    <property type="term" value="F:metalloendopeptidase activity"/>
    <property type="evidence" value="ECO:0007669"/>
    <property type="project" value="InterPro"/>
</dbReference>
<dbReference type="InterPro" id="IPR011765">
    <property type="entry name" value="Pept_M16_N"/>
</dbReference>
<feature type="signal peptide" evidence="4">
    <location>
        <begin position="1"/>
        <end position="22"/>
    </location>
</feature>
<dbReference type="GO" id="GO:0046872">
    <property type="term" value="F:metal ion binding"/>
    <property type="evidence" value="ECO:0007669"/>
    <property type="project" value="InterPro"/>
</dbReference>
<evidence type="ECO:0000256" key="4">
    <source>
        <dbReference type="SAM" id="SignalP"/>
    </source>
</evidence>
<dbReference type="InterPro" id="IPR001431">
    <property type="entry name" value="Pept_M16_Zn_BS"/>
</dbReference>
<dbReference type="SUPFAM" id="SSF63411">
    <property type="entry name" value="LuxS/MPP-like metallohydrolase"/>
    <property type="match status" value="4"/>
</dbReference>
<comment type="cofactor">
    <cofactor evidence="1">
        <name>Zn(2+)</name>
        <dbReference type="ChEBI" id="CHEBI:29105"/>
    </cofactor>
</comment>
<evidence type="ECO:0000259" key="5">
    <source>
        <dbReference type="Pfam" id="PF00675"/>
    </source>
</evidence>
<organism evidence="7 8">
    <name type="scientific">Paludibacterium paludis</name>
    <dbReference type="NCBI Taxonomy" id="1225769"/>
    <lineage>
        <taxon>Bacteria</taxon>
        <taxon>Pseudomonadati</taxon>
        <taxon>Pseudomonadota</taxon>
        <taxon>Betaproteobacteria</taxon>
        <taxon>Neisseriales</taxon>
        <taxon>Chromobacteriaceae</taxon>
        <taxon>Paludibacterium</taxon>
    </lineage>
</organism>
<protein>
    <submittedName>
        <fullName evidence="7">Peptidase M16</fullName>
    </submittedName>
</protein>
<dbReference type="InterPro" id="IPR050361">
    <property type="entry name" value="MPP/UQCRC_Complex"/>
</dbReference>
<evidence type="ECO:0000256" key="3">
    <source>
        <dbReference type="RuleBase" id="RU004447"/>
    </source>
</evidence>
<dbReference type="InterPro" id="IPR011249">
    <property type="entry name" value="Metalloenz_LuxS/M16"/>
</dbReference>
<name>A0A918P7R9_9NEIS</name>
<evidence type="ECO:0000256" key="2">
    <source>
        <dbReference type="ARBA" id="ARBA00007261"/>
    </source>
</evidence>
<dbReference type="AlphaFoldDB" id="A0A918P7R9"/>
<dbReference type="Gene3D" id="3.30.830.10">
    <property type="entry name" value="Metalloenzyme, LuxS/M16 peptidase-like"/>
    <property type="match status" value="4"/>
</dbReference>
<accession>A0A918P7R9</accession>
<dbReference type="GO" id="GO:0006508">
    <property type="term" value="P:proteolysis"/>
    <property type="evidence" value="ECO:0007669"/>
    <property type="project" value="InterPro"/>
</dbReference>
<reference evidence="7" key="1">
    <citation type="journal article" date="2014" name="Int. J. Syst. Evol. Microbiol.">
        <title>Complete genome sequence of Corynebacterium casei LMG S-19264T (=DSM 44701T), isolated from a smear-ripened cheese.</title>
        <authorList>
            <consortium name="US DOE Joint Genome Institute (JGI-PGF)"/>
            <person name="Walter F."/>
            <person name="Albersmeier A."/>
            <person name="Kalinowski J."/>
            <person name="Ruckert C."/>
        </authorList>
    </citation>
    <scope>NUCLEOTIDE SEQUENCE</scope>
    <source>
        <strain evidence="7">KCTC 32182</strain>
    </source>
</reference>
<dbReference type="Pfam" id="PF05193">
    <property type="entry name" value="Peptidase_M16_C"/>
    <property type="match status" value="2"/>
</dbReference>
<keyword evidence="8" id="KW-1185">Reference proteome</keyword>
<dbReference type="InterPro" id="IPR007863">
    <property type="entry name" value="Peptidase_M16_C"/>
</dbReference>
<feature type="chain" id="PRO_5036673324" evidence="4">
    <location>
        <begin position="23"/>
        <end position="921"/>
    </location>
</feature>
<evidence type="ECO:0000256" key="1">
    <source>
        <dbReference type="ARBA" id="ARBA00001947"/>
    </source>
</evidence>
<dbReference type="PROSITE" id="PS00143">
    <property type="entry name" value="INSULINASE"/>
    <property type="match status" value="1"/>
</dbReference>
<reference evidence="7" key="2">
    <citation type="submission" date="2020-09" db="EMBL/GenBank/DDBJ databases">
        <authorList>
            <person name="Sun Q."/>
            <person name="Kim S."/>
        </authorList>
    </citation>
    <scope>NUCLEOTIDE SEQUENCE</scope>
    <source>
        <strain evidence="7">KCTC 32182</strain>
    </source>
</reference>
<evidence type="ECO:0000259" key="6">
    <source>
        <dbReference type="Pfam" id="PF05193"/>
    </source>
</evidence>
<evidence type="ECO:0000313" key="8">
    <source>
        <dbReference type="Proteomes" id="UP000645257"/>
    </source>
</evidence>
<proteinExistence type="inferred from homology"/>
<feature type="domain" description="Peptidase M16 N-terminal" evidence="5">
    <location>
        <begin position="56"/>
        <end position="200"/>
    </location>
</feature>
<dbReference type="PANTHER" id="PTHR11851">
    <property type="entry name" value="METALLOPROTEASE"/>
    <property type="match status" value="1"/>
</dbReference>
<feature type="domain" description="Peptidase M16 C-terminal" evidence="6">
    <location>
        <begin position="212"/>
        <end position="386"/>
    </location>
</feature>
<dbReference type="RefSeq" id="WP_189536930.1">
    <property type="nucleotide sequence ID" value="NZ_BMYX01000033.1"/>
</dbReference>
<gene>
    <name evidence="7" type="ORF">GCM10011289_35920</name>
</gene>
<evidence type="ECO:0000313" key="7">
    <source>
        <dbReference type="EMBL" id="GGY29843.1"/>
    </source>
</evidence>